<protein>
    <submittedName>
        <fullName evidence="2">Uncharacterized protein LOC136091710</fullName>
    </submittedName>
</protein>
<accession>A0ABM4DLR5</accession>
<dbReference type="Gene3D" id="3.30.420.10">
    <property type="entry name" value="Ribonuclease H-like superfamily/Ribonuclease H"/>
    <property type="match status" value="1"/>
</dbReference>
<dbReference type="InterPro" id="IPR036397">
    <property type="entry name" value="RNaseH_sf"/>
</dbReference>
<evidence type="ECO:0000313" key="1">
    <source>
        <dbReference type="Proteomes" id="UP001652625"/>
    </source>
</evidence>
<dbReference type="RefSeq" id="XP_065675490.1">
    <property type="nucleotide sequence ID" value="XM_065819418.1"/>
</dbReference>
<reference evidence="2" key="1">
    <citation type="submission" date="2025-08" db="UniProtKB">
        <authorList>
            <consortium name="RefSeq"/>
        </authorList>
    </citation>
    <scope>IDENTIFICATION</scope>
</reference>
<organism evidence="1 2">
    <name type="scientific">Hydra vulgaris</name>
    <name type="common">Hydra</name>
    <name type="synonym">Hydra attenuata</name>
    <dbReference type="NCBI Taxonomy" id="6087"/>
    <lineage>
        <taxon>Eukaryota</taxon>
        <taxon>Metazoa</taxon>
        <taxon>Cnidaria</taxon>
        <taxon>Hydrozoa</taxon>
        <taxon>Hydroidolina</taxon>
        <taxon>Anthoathecata</taxon>
        <taxon>Aplanulata</taxon>
        <taxon>Hydridae</taxon>
        <taxon>Hydra</taxon>
    </lineage>
</organism>
<name>A0ABM4DLR5_HYDVU</name>
<proteinExistence type="predicted"/>
<keyword evidence="1" id="KW-1185">Reference proteome</keyword>
<sequence>MEWPVCSPDFNLIENLWGILSRKIYENGVANRSPNEECTVTLDYIKKYIGNDAKDLHLFSVDLFYIDITMAFDKLSLVRLIKKEESYGIFGDNSKWLEDFLHSKRQQVILGDYLSNWLPVISGVSQGSALGPVVF</sequence>
<evidence type="ECO:0000313" key="2">
    <source>
        <dbReference type="RefSeq" id="XP_065675490.1"/>
    </source>
</evidence>
<gene>
    <name evidence="2" type="primary">LOC136091710</name>
</gene>
<dbReference type="Proteomes" id="UP001652625">
    <property type="component" value="Chromosome 15"/>
</dbReference>
<dbReference type="GeneID" id="136091710"/>